<organism evidence="1 2">
    <name type="scientific">Pseudodesulfovibrio aespoeensis (strain ATCC 700646 / DSM 10631 / Aspo-2)</name>
    <name type="common">Desulfovibrio aespoeensis</name>
    <dbReference type="NCBI Taxonomy" id="643562"/>
    <lineage>
        <taxon>Bacteria</taxon>
        <taxon>Pseudomonadati</taxon>
        <taxon>Thermodesulfobacteriota</taxon>
        <taxon>Desulfovibrionia</taxon>
        <taxon>Desulfovibrionales</taxon>
        <taxon>Desulfovibrionaceae</taxon>
    </lineage>
</organism>
<reference evidence="1 2" key="2">
    <citation type="journal article" date="2014" name="Genome Announc.">
        <title>Complete Genome Sequence of the Subsurface, Mesophilic Sulfate-Reducing Bacterium Desulfovibrio aespoeensis Aspo-2.</title>
        <authorList>
            <person name="Pedersen K."/>
            <person name="Bengtsson A."/>
            <person name="Edlund J."/>
            <person name="Rabe L."/>
            <person name="Hazen T."/>
            <person name="Chakraborty R."/>
            <person name="Goodwin L."/>
            <person name="Shapiro N."/>
        </authorList>
    </citation>
    <scope>NUCLEOTIDE SEQUENCE [LARGE SCALE GENOMIC DNA]</scope>
    <source>
        <strain evidence="2">ATCC 700646 / DSM 10631 / Aspo-2</strain>
    </source>
</reference>
<accession>E6VUC0</accession>
<protein>
    <submittedName>
        <fullName evidence="1">Fatty-acid-CoA ligase FadD9</fullName>
    </submittedName>
</protein>
<dbReference type="Proteomes" id="UP000002191">
    <property type="component" value="Chromosome"/>
</dbReference>
<evidence type="ECO:0000313" key="2">
    <source>
        <dbReference type="Proteomes" id="UP000002191"/>
    </source>
</evidence>
<dbReference type="KEGG" id="das:Daes_2422"/>
<dbReference type="EMBL" id="CP002431">
    <property type="protein sequence ID" value="ADU63427.1"/>
    <property type="molecule type" value="Genomic_DNA"/>
</dbReference>
<dbReference type="GO" id="GO:0016874">
    <property type="term" value="F:ligase activity"/>
    <property type="evidence" value="ECO:0007669"/>
    <property type="project" value="UniProtKB-KW"/>
</dbReference>
<gene>
    <name evidence="1" type="ordered locus">Daes_2422</name>
</gene>
<sequence>MSMFDAMNDILNMTFGELVELGEVSCTIKDGDNPVAVMAVVKGEDACREVLAVIAKYEEAGDDV</sequence>
<dbReference type="STRING" id="643562.Daes_2422"/>
<keyword evidence="2" id="KW-1185">Reference proteome</keyword>
<reference evidence="2" key="1">
    <citation type="submission" date="2010-12" db="EMBL/GenBank/DDBJ databases">
        <title>Complete sequence of Desulfovibrio aespoeensis Aspo-2.</title>
        <authorList>
            <consortium name="US DOE Joint Genome Institute"/>
            <person name="Lucas S."/>
            <person name="Copeland A."/>
            <person name="Lapidus A."/>
            <person name="Cheng J.-F."/>
            <person name="Goodwin L."/>
            <person name="Pitluck S."/>
            <person name="Chertkov O."/>
            <person name="Misra M."/>
            <person name="Detter J.C."/>
            <person name="Han C."/>
            <person name="Tapia R."/>
            <person name="Land M."/>
            <person name="Hauser L."/>
            <person name="Kyrpides N."/>
            <person name="Ivanova N."/>
            <person name="Ovchinnikova G."/>
            <person name="Pedersen K."/>
            <person name="Jagevall S."/>
            <person name="Hazen T."/>
            <person name="Woyke T."/>
        </authorList>
    </citation>
    <scope>NUCLEOTIDE SEQUENCE [LARGE SCALE GENOMIC DNA]</scope>
    <source>
        <strain evidence="2">ATCC 700646 / DSM 10631 / Aspo-2</strain>
    </source>
</reference>
<keyword evidence="1" id="KW-0436">Ligase</keyword>
<name>E6VUC0_PSEA9</name>
<evidence type="ECO:0000313" key="1">
    <source>
        <dbReference type="EMBL" id="ADU63427.1"/>
    </source>
</evidence>
<dbReference type="RefSeq" id="WP_013515339.1">
    <property type="nucleotide sequence ID" value="NC_014844.1"/>
</dbReference>
<dbReference type="HOGENOM" id="CLU_2860348_0_0_7"/>
<proteinExistence type="predicted"/>
<dbReference type="AlphaFoldDB" id="E6VUC0"/>